<evidence type="ECO:0000313" key="6">
    <source>
        <dbReference type="Proteomes" id="UP001066276"/>
    </source>
</evidence>
<dbReference type="SMART" id="SM01039">
    <property type="entry name" value="BRICHOS"/>
    <property type="match status" value="1"/>
</dbReference>
<dbReference type="Gene3D" id="3.30.390.150">
    <property type="match status" value="1"/>
</dbReference>
<reference evidence="5" key="1">
    <citation type="journal article" date="2022" name="bioRxiv">
        <title>Sequencing and chromosome-scale assembly of the giantPleurodeles waltlgenome.</title>
        <authorList>
            <person name="Brown T."/>
            <person name="Elewa A."/>
            <person name="Iarovenko S."/>
            <person name="Subramanian E."/>
            <person name="Araus A.J."/>
            <person name="Petzold A."/>
            <person name="Susuki M."/>
            <person name="Suzuki K.-i.T."/>
            <person name="Hayashi T."/>
            <person name="Toyoda A."/>
            <person name="Oliveira C."/>
            <person name="Osipova E."/>
            <person name="Leigh N.D."/>
            <person name="Simon A."/>
            <person name="Yun M.H."/>
        </authorList>
    </citation>
    <scope>NUCLEOTIDE SEQUENCE</scope>
    <source>
        <strain evidence="5">20211129_DDA</strain>
        <tissue evidence="5">Liver</tissue>
    </source>
</reference>
<feature type="region of interest" description="Disordered" evidence="2">
    <location>
        <begin position="122"/>
        <end position="142"/>
    </location>
</feature>
<evidence type="ECO:0000259" key="4">
    <source>
        <dbReference type="PROSITE" id="PS50869"/>
    </source>
</evidence>
<accession>A0AAV7LPV3</accession>
<sequence length="174" mass="18810">MKVLIITAALFGVFVTRTGAKDDVNVSNQGNIGGDVHQTVNINNQDNIANINDFNGWDSWDSILDYNRGLFATRLFKKKACVVTKMNKAVFPTLAQLSKAVQEKKGAACASGVDDMDWRKRGESQTQISAQGAVASNGRVENQQDGTMAVVVPEITDESTEPSEARMALVSVDT</sequence>
<evidence type="ECO:0000256" key="1">
    <source>
        <dbReference type="ARBA" id="ARBA00023157"/>
    </source>
</evidence>
<dbReference type="EMBL" id="JANPWB010000015">
    <property type="protein sequence ID" value="KAJ1091503.1"/>
    <property type="molecule type" value="Genomic_DNA"/>
</dbReference>
<feature type="domain" description="BRICHOS" evidence="4">
    <location>
        <begin position="54"/>
        <end position="174"/>
    </location>
</feature>
<comment type="caution">
    <text evidence="5">The sequence shown here is derived from an EMBL/GenBank/DDBJ whole genome shotgun (WGS) entry which is preliminary data.</text>
</comment>
<protein>
    <recommendedName>
        <fullName evidence="4">BRICHOS domain-containing protein</fullName>
    </recommendedName>
</protein>
<dbReference type="InterPro" id="IPR051772">
    <property type="entry name" value="Gastrokine"/>
</dbReference>
<dbReference type="Pfam" id="PF04089">
    <property type="entry name" value="BRICHOS"/>
    <property type="match status" value="1"/>
</dbReference>
<feature type="chain" id="PRO_5043630748" description="BRICHOS domain-containing protein" evidence="3">
    <location>
        <begin position="21"/>
        <end position="174"/>
    </location>
</feature>
<keyword evidence="6" id="KW-1185">Reference proteome</keyword>
<evidence type="ECO:0000313" key="5">
    <source>
        <dbReference type="EMBL" id="KAJ1091503.1"/>
    </source>
</evidence>
<feature type="signal peptide" evidence="3">
    <location>
        <begin position="1"/>
        <end position="20"/>
    </location>
</feature>
<dbReference type="AlphaFoldDB" id="A0AAV7LPV3"/>
<keyword evidence="3" id="KW-0732">Signal</keyword>
<proteinExistence type="predicted"/>
<evidence type="ECO:0000256" key="3">
    <source>
        <dbReference type="SAM" id="SignalP"/>
    </source>
</evidence>
<name>A0AAV7LPV3_PLEWA</name>
<dbReference type="PROSITE" id="PS50869">
    <property type="entry name" value="BRICHOS"/>
    <property type="match status" value="1"/>
</dbReference>
<organism evidence="5 6">
    <name type="scientific">Pleurodeles waltl</name>
    <name type="common">Iberian ribbed newt</name>
    <dbReference type="NCBI Taxonomy" id="8319"/>
    <lineage>
        <taxon>Eukaryota</taxon>
        <taxon>Metazoa</taxon>
        <taxon>Chordata</taxon>
        <taxon>Craniata</taxon>
        <taxon>Vertebrata</taxon>
        <taxon>Euteleostomi</taxon>
        <taxon>Amphibia</taxon>
        <taxon>Batrachia</taxon>
        <taxon>Caudata</taxon>
        <taxon>Salamandroidea</taxon>
        <taxon>Salamandridae</taxon>
        <taxon>Pleurodelinae</taxon>
        <taxon>Pleurodeles</taxon>
    </lineage>
</organism>
<dbReference type="Proteomes" id="UP001066276">
    <property type="component" value="Chromosome 11"/>
</dbReference>
<evidence type="ECO:0000256" key="2">
    <source>
        <dbReference type="SAM" id="MobiDB-lite"/>
    </source>
</evidence>
<dbReference type="InterPro" id="IPR007084">
    <property type="entry name" value="BRICHOS_dom"/>
</dbReference>
<dbReference type="PANTHER" id="PTHR16483">
    <property type="entry name" value="GASTROKINE 1"/>
    <property type="match status" value="1"/>
</dbReference>
<keyword evidence="1" id="KW-1015">Disulfide bond</keyword>
<gene>
    <name evidence="5" type="ORF">NDU88_004626</name>
</gene>